<dbReference type="SMART" id="SM00233">
    <property type="entry name" value="PH"/>
    <property type="match status" value="1"/>
</dbReference>
<dbReference type="Pfam" id="PF00169">
    <property type="entry name" value="PH"/>
    <property type="match status" value="1"/>
</dbReference>
<dbReference type="InterPro" id="IPR011993">
    <property type="entry name" value="PH-like_dom_sf"/>
</dbReference>
<dbReference type="PROSITE" id="PS50003">
    <property type="entry name" value="PH_DOMAIN"/>
    <property type="match status" value="1"/>
</dbReference>
<protein>
    <submittedName>
        <fullName evidence="3">Pleckstrin homology-like domain family B member 1</fullName>
    </submittedName>
</protein>
<evidence type="ECO:0000313" key="2">
    <source>
        <dbReference type="Proteomes" id="UP000694941"/>
    </source>
</evidence>
<organism evidence="2 3">
    <name type="scientific">Limulus polyphemus</name>
    <name type="common">Atlantic horseshoe crab</name>
    <dbReference type="NCBI Taxonomy" id="6850"/>
    <lineage>
        <taxon>Eukaryota</taxon>
        <taxon>Metazoa</taxon>
        <taxon>Ecdysozoa</taxon>
        <taxon>Arthropoda</taxon>
        <taxon>Chelicerata</taxon>
        <taxon>Merostomata</taxon>
        <taxon>Xiphosura</taxon>
        <taxon>Limulidae</taxon>
        <taxon>Limulus</taxon>
    </lineage>
</organism>
<proteinExistence type="predicted"/>
<dbReference type="InterPro" id="IPR001849">
    <property type="entry name" value="PH_domain"/>
</dbReference>
<evidence type="ECO:0000259" key="1">
    <source>
        <dbReference type="PROSITE" id="PS50003"/>
    </source>
</evidence>
<accession>A0ABM1C0G7</accession>
<dbReference type="RefSeq" id="XP_013792081.1">
    <property type="nucleotide sequence ID" value="XM_013936627.2"/>
</dbReference>
<name>A0ABM1C0G7_LIMPO</name>
<keyword evidence="2" id="KW-1185">Reference proteome</keyword>
<feature type="non-terminal residue" evidence="3">
    <location>
        <position position="1"/>
    </location>
</feature>
<dbReference type="PANTHER" id="PTHR12156:SF5">
    <property type="entry name" value="FI18040P1"/>
    <property type="match status" value="1"/>
</dbReference>
<dbReference type="PANTHER" id="PTHR12156">
    <property type="entry name" value="PLECKSTRIN HOMOLOGY-LIKE DOMAIN, FAMILY B, MEMBER 3"/>
    <property type="match status" value="1"/>
</dbReference>
<gene>
    <name evidence="3" type="primary">LOC106475952</name>
</gene>
<reference evidence="3" key="1">
    <citation type="submission" date="2025-08" db="UniProtKB">
        <authorList>
            <consortium name="RefSeq"/>
        </authorList>
    </citation>
    <scope>IDENTIFICATION</scope>
    <source>
        <tissue evidence="3">Muscle</tissue>
    </source>
</reference>
<sequence>ISSSGDERSRPTSFCTPSSWADEEINYSAQQQVSANYCKNDKLLNGSCGVEYRKRSKLKSQRPLTRYLPVRGSQLDLRYHIETAGHQIELCPFIQVTATACRGYLHKLGGALHIWRRRWFVFDRKKHALIYYNDKSETKVKGGVYFQAIEEVYVDHPHSSRSPYPRSTFCVKTYDRTYYLTAPSPEAMRIWVDVIFTGAEGYKEFLINIAS</sequence>
<dbReference type="GeneID" id="106475952"/>
<dbReference type="InterPro" id="IPR052212">
    <property type="entry name" value="PH-like_domain"/>
</dbReference>
<evidence type="ECO:0000313" key="3">
    <source>
        <dbReference type="RefSeq" id="XP_013792081.1"/>
    </source>
</evidence>
<dbReference type="Proteomes" id="UP000694941">
    <property type="component" value="Unplaced"/>
</dbReference>
<feature type="domain" description="PH" evidence="1">
    <location>
        <begin position="98"/>
        <end position="200"/>
    </location>
</feature>
<dbReference type="Gene3D" id="2.30.29.30">
    <property type="entry name" value="Pleckstrin-homology domain (PH domain)/Phosphotyrosine-binding domain (PTB)"/>
    <property type="match status" value="1"/>
</dbReference>
<dbReference type="SUPFAM" id="SSF50729">
    <property type="entry name" value="PH domain-like"/>
    <property type="match status" value="1"/>
</dbReference>